<proteinExistence type="predicted"/>
<gene>
    <name evidence="7" type="ORF">DEW08_22145</name>
</gene>
<feature type="compositionally biased region" description="Basic residues" evidence="6">
    <location>
        <begin position="121"/>
        <end position="140"/>
    </location>
</feature>
<sequence length="467" mass="49825">MPVAGKATRPRPATGAAGRGRSPLSIIKRSGKPRAVLTSRLRPSPAHPDPASSRPAALAGYAGPAPARQHAVHLVGAGRAVRRPGRRAGVERAVHRADQGRGSGPAPDAGGGGRHPGPGGRPRRRGSGPARQHRARRNRGGRAGSAGTGRPARRQAARAEKLVDQAARVRSFLDSEAKARQTLAEERRRRLEAQIAALRERERTLAQLHDSQRDLFAKGFTSREKVLAAATQLSDARLQRAEAENALVQLTTDEEAQRTRAAREVLENDMRLSAVEREIAAIESDIGRKTVVTAPRDGVVVEVSASRGDIVTLGAPVMRMLPQEVAGTGAAPLVARLYLPPGDGKKVKPGMAVQVIPSTVRVQRDGFIRGTVAEVSPIPATREGMMRVLKNSTLVEQWSRQGAPVEVTVRLEADPATPSGYRWSSGTGPDRRVEGGTIVEGRLVVDDIRLIALVVPQAETVLRLLGL</sequence>
<reference evidence="8" key="1">
    <citation type="submission" date="2018-05" db="EMBL/GenBank/DDBJ databases">
        <title>Azospirillum thermophila sp. nov., a novel isolated from hot spring.</title>
        <authorList>
            <person name="Zhao Z."/>
        </authorList>
    </citation>
    <scope>NUCLEOTIDE SEQUENCE [LARGE SCALE GENOMIC DNA]</scope>
    <source>
        <strain evidence="8">CFH 70021</strain>
        <plasmid evidence="8">unnamed1</plasmid>
    </source>
</reference>
<feature type="region of interest" description="Disordered" evidence="6">
    <location>
        <begin position="1"/>
        <end position="162"/>
    </location>
</feature>
<evidence type="ECO:0000256" key="5">
    <source>
        <dbReference type="SAM" id="Coils"/>
    </source>
</evidence>
<feature type="compositionally biased region" description="Basic and acidic residues" evidence="6">
    <location>
        <begin position="88"/>
        <end position="99"/>
    </location>
</feature>
<dbReference type="Gene3D" id="2.40.50.100">
    <property type="match status" value="1"/>
</dbReference>
<feature type="coiled-coil region" evidence="5">
    <location>
        <begin position="181"/>
        <end position="208"/>
    </location>
</feature>
<dbReference type="InterPro" id="IPR022275">
    <property type="entry name" value="NHPM_bacteriocin_SS_HylD"/>
</dbReference>
<dbReference type="EMBL" id="CP029356">
    <property type="protein sequence ID" value="AWK88782.1"/>
    <property type="molecule type" value="Genomic_DNA"/>
</dbReference>
<keyword evidence="4" id="KW-0472">Membrane</keyword>
<dbReference type="GO" id="GO:0016020">
    <property type="term" value="C:membrane"/>
    <property type="evidence" value="ECO:0007669"/>
    <property type="project" value="UniProtKB-SubCell"/>
</dbReference>
<name>A0A2S2CWA3_9PROT</name>
<evidence type="ECO:0000313" key="7">
    <source>
        <dbReference type="EMBL" id="AWK88782.1"/>
    </source>
</evidence>
<evidence type="ECO:0000256" key="1">
    <source>
        <dbReference type="ARBA" id="ARBA00004167"/>
    </source>
</evidence>
<evidence type="ECO:0000256" key="4">
    <source>
        <dbReference type="ARBA" id="ARBA00023136"/>
    </source>
</evidence>
<organism evidence="7 8">
    <name type="scientific">Azospirillum thermophilum</name>
    <dbReference type="NCBI Taxonomy" id="2202148"/>
    <lineage>
        <taxon>Bacteria</taxon>
        <taxon>Pseudomonadati</taxon>
        <taxon>Pseudomonadota</taxon>
        <taxon>Alphaproteobacteria</taxon>
        <taxon>Rhodospirillales</taxon>
        <taxon>Azospirillaceae</taxon>
        <taxon>Azospirillum</taxon>
    </lineage>
</organism>
<keyword evidence="8" id="KW-1185">Reference proteome</keyword>
<dbReference type="AlphaFoldDB" id="A0A2S2CWA3"/>
<evidence type="ECO:0000313" key="8">
    <source>
        <dbReference type="Proteomes" id="UP000245629"/>
    </source>
</evidence>
<dbReference type="SUPFAM" id="SSF56954">
    <property type="entry name" value="Outer membrane efflux proteins (OEP)"/>
    <property type="match status" value="1"/>
</dbReference>
<comment type="subcellular location">
    <subcellularLocation>
        <location evidence="1">Membrane</location>
        <topology evidence="1">Single-pass membrane protein</topology>
    </subcellularLocation>
</comment>
<feature type="compositionally biased region" description="Low complexity" evidence="6">
    <location>
        <begin position="55"/>
        <end position="67"/>
    </location>
</feature>
<keyword evidence="2" id="KW-0812">Transmembrane</keyword>
<geneLocation type="plasmid" evidence="7 8">
    <name>unnamed1</name>
</geneLocation>
<dbReference type="PANTHER" id="PTHR30386:SF26">
    <property type="entry name" value="TRANSPORT PROTEIN COMB"/>
    <property type="match status" value="1"/>
</dbReference>
<keyword evidence="3" id="KW-1133">Transmembrane helix</keyword>
<evidence type="ECO:0000256" key="2">
    <source>
        <dbReference type="ARBA" id="ARBA00022692"/>
    </source>
</evidence>
<dbReference type="OrthoDB" id="8439633at2"/>
<dbReference type="PANTHER" id="PTHR30386">
    <property type="entry name" value="MEMBRANE FUSION SUBUNIT OF EMRAB-TOLC MULTIDRUG EFFLUX PUMP"/>
    <property type="match status" value="1"/>
</dbReference>
<dbReference type="Proteomes" id="UP000245629">
    <property type="component" value="Plasmid unnamed1"/>
</dbReference>
<keyword evidence="7" id="KW-0614">Plasmid</keyword>
<feature type="compositionally biased region" description="Gly residues" evidence="6">
    <location>
        <begin position="109"/>
        <end position="120"/>
    </location>
</feature>
<evidence type="ECO:0000256" key="3">
    <source>
        <dbReference type="ARBA" id="ARBA00022989"/>
    </source>
</evidence>
<accession>A0A2S2CWA3</accession>
<dbReference type="InterPro" id="IPR050739">
    <property type="entry name" value="MFP"/>
</dbReference>
<keyword evidence="5" id="KW-0175">Coiled coil</keyword>
<dbReference type="KEGG" id="azz:DEW08_22145"/>
<evidence type="ECO:0000256" key="6">
    <source>
        <dbReference type="SAM" id="MobiDB-lite"/>
    </source>
</evidence>
<dbReference type="NCBIfam" id="TIGR03794">
    <property type="entry name" value="NHLM_micro_HlyD"/>
    <property type="match status" value="1"/>
</dbReference>
<protein>
    <submittedName>
        <fullName evidence="7">NHLP bacteriocin system secretion protein</fullName>
    </submittedName>
</protein>